<dbReference type="GO" id="GO:0015628">
    <property type="term" value="P:protein secretion by the type II secretion system"/>
    <property type="evidence" value="ECO:0007669"/>
    <property type="project" value="InterPro"/>
</dbReference>
<proteinExistence type="predicted"/>
<dbReference type="Pfam" id="PF07963">
    <property type="entry name" value="N_methyl"/>
    <property type="match status" value="1"/>
</dbReference>
<evidence type="ECO:0000313" key="4">
    <source>
        <dbReference type="Proteomes" id="UP000253426"/>
    </source>
</evidence>
<dbReference type="PRINTS" id="PR00813">
    <property type="entry name" value="BCTERIALGSPG"/>
</dbReference>
<dbReference type="EMBL" id="QNRR01000003">
    <property type="protein sequence ID" value="RBP45407.1"/>
    <property type="molecule type" value="Genomic_DNA"/>
</dbReference>
<evidence type="ECO:0000313" key="3">
    <source>
        <dbReference type="EMBL" id="RBP45407.1"/>
    </source>
</evidence>
<dbReference type="SUPFAM" id="SSF54523">
    <property type="entry name" value="Pili subunits"/>
    <property type="match status" value="1"/>
</dbReference>
<gene>
    <name evidence="3" type="ORF">DES53_103406</name>
</gene>
<keyword evidence="1" id="KW-0488">Methylation</keyword>
<dbReference type="PANTHER" id="PTHR30093">
    <property type="entry name" value="GENERAL SECRETION PATHWAY PROTEIN G"/>
    <property type="match status" value="1"/>
</dbReference>
<comment type="caution">
    <text evidence="3">The sequence shown here is derived from an EMBL/GenBank/DDBJ whole genome shotgun (WGS) entry which is preliminary data.</text>
</comment>
<dbReference type="OrthoDB" id="188288at2"/>
<keyword evidence="2" id="KW-1133">Transmembrane helix</keyword>
<reference evidence="3 4" key="1">
    <citation type="submission" date="2018-06" db="EMBL/GenBank/DDBJ databases">
        <title>Genomic Encyclopedia of Type Strains, Phase IV (KMG-IV): sequencing the most valuable type-strain genomes for metagenomic binning, comparative biology and taxonomic classification.</title>
        <authorList>
            <person name="Goeker M."/>
        </authorList>
    </citation>
    <scope>NUCLEOTIDE SEQUENCE [LARGE SCALE GENOMIC DNA]</scope>
    <source>
        <strain evidence="3 4">DSM 25532</strain>
    </source>
</reference>
<keyword evidence="4" id="KW-1185">Reference proteome</keyword>
<accession>A0A366HPI8</accession>
<dbReference type="PROSITE" id="PS00409">
    <property type="entry name" value="PROKAR_NTER_METHYL"/>
    <property type="match status" value="1"/>
</dbReference>
<dbReference type="Proteomes" id="UP000253426">
    <property type="component" value="Unassembled WGS sequence"/>
</dbReference>
<protein>
    <submittedName>
        <fullName evidence="3">Prepilin-type N-terminal cleavage/methylation domain-containing protein</fullName>
    </submittedName>
</protein>
<sequence length="229" mass="24911">MKTRLQQGFTLIELLVVITIIAILASLAVPTFGRIQEKGNITKAISNCRQIITAMRIYSSDHGGNYMDNAKTEDDTNPQDANSAFRILFTENILDNELIFGSPVSKYVPDGNIGGKDDTQRTKAVESGECHWMMTKGLSDSASGSVPLVYENATSGEWDPTWDIDKKGTNARGRSWSSGVVIGMNDSSVGIQPLEEKKGTSKLKDMGEGNNLFSQHGEDFEVLDIAEGG</sequence>
<feature type="transmembrane region" description="Helical" evidence="2">
    <location>
        <begin position="12"/>
        <end position="33"/>
    </location>
</feature>
<keyword evidence="2" id="KW-0472">Membrane</keyword>
<dbReference type="InterPro" id="IPR000983">
    <property type="entry name" value="Bac_GSPG_pilin"/>
</dbReference>
<name>A0A366HPI8_9BACT</name>
<dbReference type="AlphaFoldDB" id="A0A366HPI8"/>
<evidence type="ECO:0000256" key="2">
    <source>
        <dbReference type="SAM" id="Phobius"/>
    </source>
</evidence>
<evidence type="ECO:0000256" key="1">
    <source>
        <dbReference type="ARBA" id="ARBA00022481"/>
    </source>
</evidence>
<dbReference type="Gene3D" id="3.30.700.10">
    <property type="entry name" value="Glycoprotein, Type 4 Pilin"/>
    <property type="match status" value="1"/>
</dbReference>
<dbReference type="InterPro" id="IPR012902">
    <property type="entry name" value="N_methyl_site"/>
</dbReference>
<organism evidence="3 4">
    <name type="scientific">Roseimicrobium gellanilyticum</name>
    <dbReference type="NCBI Taxonomy" id="748857"/>
    <lineage>
        <taxon>Bacteria</taxon>
        <taxon>Pseudomonadati</taxon>
        <taxon>Verrucomicrobiota</taxon>
        <taxon>Verrucomicrobiia</taxon>
        <taxon>Verrucomicrobiales</taxon>
        <taxon>Verrucomicrobiaceae</taxon>
        <taxon>Roseimicrobium</taxon>
    </lineage>
</organism>
<dbReference type="InterPro" id="IPR045584">
    <property type="entry name" value="Pilin-like"/>
</dbReference>
<dbReference type="GO" id="GO:0015627">
    <property type="term" value="C:type II protein secretion system complex"/>
    <property type="evidence" value="ECO:0007669"/>
    <property type="project" value="InterPro"/>
</dbReference>
<dbReference type="NCBIfam" id="TIGR02532">
    <property type="entry name" value="IV_pilin_GFxxxE"/>
    <property type="match status" value="1"/>
</dbReference>
<dbReference type="RefSeq" id="WP_113958530.1">
    <property type="nucleotide sequence ID" value="NZ_QNRR01000003.1"/>
</dbReference>
<keyword evidence="2" id="KW-0812">Transmembrane</keyword>